<accession>A0A512DV07</accession>
<organism evidence="1 2">
    <name type="scientific">Skermanella aerolata</name>
    <dbReference type="NCBI Taxonomy" id="393310"/>
    <lineage>
        <taxon>Bacteria</taxon>
        <taxon>Pseudomonadati</taxon>
        <taxon>Pseudomonadota</taxon>
        <taxon>Alphaproteobacteria</taxon>
        <taxon>Rhodospirillales</taxon>
        <taxon>Azospirillaceae</taxon>
        <taxon>Skermanella</taxon>
    </lineage>
</organism>
<keyword evidence="2" id="KW-1185">Reference proteome</keyword>
<comment type="caution">
    <text evidence="1">The sequence shown here is derived from an EMBL/GenBank/DDBJ whole genome shotgun (WGS) entry which is preliminary data.</text>
</comment>
<dbReference type="OrthoDB" id="7362238at2"/>
<dbReference type="RefSeq" id="WP_044429478.1">
    <property type="nucleotide sequence ID" value="NZ_BJYZ01000020.1"/>
</dbReference>
<evidence type="ECO:0000313" key="1">
    <source>
        <dbReference type="EMBL" id="GEO40308.1"/>
    </source>
</evidence>
<dbReference type="Proteomes" id="UP000321523">
    <property type="component" value="Unassembled WGS sequence"/>
</dbReference>
<protein>
    <submittedName>
        <fullName evidence="1">Uncharacterized protein</fullName>
    </submittedName>
</protein>
<name>A0A512DV07_9PROT</name>
<proteinExistence type="predicted"/>
<gene>
    <name evidence="1" type="ORF">SAE02_44560</name>
</gene>
<reference evidence="1 2" key="1">
    <citation type="submission" date="2019-07" db="EMBL/GenBank/DDBJ databases">
        <title>Whole genome shotgun sequence of Skermanella aerolata NBRC 106429.</title>
        <authorList>
            <person name="Hosoyama A."/>
            <person name="Uohara A."/>
            <person name="Ohji S."/>
            <person name="Ichikawa N."/>
        </authorList>
    </citation>
    <scope>NUCLEOTIDE SEQUENCE [LARGE SCALE GENOMIC DNA]</scope>
    <source>
        <strain evidence="1 2">NBRC 106429</strain>
    </source>
</reference>
<sequence length="82" mass="9016">MLLFSIMAHQAYAYATFWTCGAEMSLAMCRCINSSMEAYLGALDEKNGRIGVSMTSMPSARHGRTADVIPFPIHKTISSRPN</sequence>
<dbReference type="AlphaFoldDB" id="A0A512DV07"/>
<dbReference type="EMBL" id="BJYZ01000020">
    <property type="protein sequence ID" value="GEO40308.1"/>
    <property type="molecule type" value="Genomic_DNA"/>
</dbReference>
<evidence type="ECO:0000313" key="2">
    <source>
        <dbReference type="Proteomes" id="UP000321523"/>
    </source>
</evidence>